<protein>
    <submittedName>
        <fullName evidence="2">Uncharacterized protein</fullName>
    </submittedName>
</protein>
<gene>
    <name evidence="2" type="ORF">CGOC_LOCUS4262</name>
</gene>
<evidence type="ECO:0000313" key="3">
    <source>
        <dbReference type="Proteomes" id="UP000271889"/>
    </source>
</evidence>
<keyword evidence="1" id="KW-1133">Transmembrane helix</keyword>
<keyword evidence="1" id="KW-0812">Transmembrane</keyword>
<name>A0A3P6RVR6_CYLGO</name>
<organism evidence="2 3">
    <name type="scientific">Cylicostephanus goldi</name>
    <name type="common">Nematode worm</name>
    <dbReference type="NCBI Taxonomy" id="71465"/>
    <lineage>
        <taxon>Eukaryota</taxon>
        <taxon>Metazoa</taxon>
        <taxon>Ecdysozoa</taxon>
        <taxon>Nematoda</taxon>
        <taxon>Chromadorea</taxon>
        <taxon>Rhabditida</taxon>
        <taxon>Rhabditina</taxon>
        <taxon>Rhabditomorpha</taxon>
        <taxon>Strongyloidea</taxon>
        <taxon>Strongylidae</taxon>
        <taxon>Cylicostephanus</taxon>
    </lineage>
</organism>
<dbReference type="Proteomes" id="UP000271889">
    <property type="component" value="Unassembled WGS sequence"/>
</dbReference>
<evidence type="ECO:0000313" key="2">
    <source>
        <dbReference type="EMBL" id="VDK58255.1"/>
    </source>
</evidence>
<sequence>MLQTYLGASNSTRKMPKTSYPLLPYAATGPGSCEFCLILFFSKALKMQL</sequence>
<proteinExistence type="predicted"/>
<reference evidence="2 3" key="1">
    <citation type="submission" date="2018-11" db="EMBL/GenBank/DDBJ databases">
        <authorList>
            <consortium name="Pathogen Informatics"/>
        </authorList>
    </citation>
    <scope>NUCLEOTIDE SEQUENCE [LARGE SCALE GENOMIC DNA]</scope>
</reference>
<accession>A0A3P6RVR6</accession>
<feature type="transmembrane region" description="Helical" evidence="1">
    <location>
        <begin position="22"/>
        <end position="41"/>
    </location>
</feature>
<dbReference type="EMBL" id="UYRV01011579">
    <property type="protein sequence ID" value="VDK58255.1"/>
    <property type="molecule type" value="Genomic_DNA"/>
</dbReference>
<keyword evidence="3" id="KW-1185">Reference proteome</keyword>
<evidence type="ECO:0000256" key="1">
    <source>
        <dbReference type="SAM" id="Phobius"/>
    </source>
</evidence>
<keyword evidence="1" id="KW-0472">Membrane</keyword>
<dbReference type="AlphaFoldDB" id="A0A3P6RVR6"/>